<reference evidence="3 4" key="1">
    <citation type="journal article" date="2015" name="Nature">
        <title>rRNA introns, odd ribosomes, and small enigmatic genomes across a large radiation of phyla.</title>
        <authorList>
            <person name="Brown C.T."/>
            <person name="Hug L.A."/>
            <person name="Thomas B.C."/>
            <person name="Sharon I."/>
            <person name="Castelle C.J."/>
            <person name="Singh A."/>
            <person name="Wilkins M.J."/>
            <person name="Williams K.H."/>
            <person name="Banfield J.F."/>
        </authorList>
    </citation>
    <scope>NUCLEOTIDE SEQUENCE [LARGE SCALE GENOMIC DNA]</scope>
</reference>
<feature type="region of interest" description="Disordered" evidence="1">
    <location>
        <begin position="1"/>
        <end position="59"/>
    </location>
</feature>
<evidence type="ECO:0000313" key="4">
    <source>
        <dbReference type="Proteomes" id="UP000034956"/>
    </source>
</evidence>
<keyword evidence="2" id="KW-0812">Transmembrane</keyword>
<feature type="transmembrane region" description="Helical" evidence="2">
    <location>
        <begin position="107"/>
        <end position="128"/>
    </location>
</feature>
<evidence type="ECO:0000256" key="2">
    <source>
        <dbReference type="SAM" id="Phobius"/>
    </source>
</evidence>
<dbReference type="AlphaFoldDB" id="A0A0G1UBU5"/>
<keyword evidence="2" id="KW-0472">Membrane</keyword>
<keyword evidence="2" id="KW-1133">Transmembrane helix</keyword>
<feature type="compositionally biased region" description="Polar residues" evidence="1">
    <location>
        <begin position="1"/>
        <end position="18"/>
    </location>
</feature>
<accession>A0A0G1UBU5</accession>
<organism evidence="3 4">
    <name type="scientific">Candidatus Jorgensenbacteria bacterium GW2011_GWA1_48_11</name>
    <dbReference type="NCBI Taxonomy" id="1618660"/>
    <lineage>
        <taxon>Bacteria</taxon>
        <taxon>Candidatus Joergenseniibacteriota</taxon>
    </lineage>
</organism>
<gene>
    <name evidence="3" type="ORF">UY23_C0001G0193</name>
</gene>
<dbReference type="Proteomes" id="UP000034956">
    <property type="component" value="Unassembled WGS sequence"/>
</dbReference>
<evidence type="ECO:0000256" key="1">
    <source>
        <dbReference type="SAM" id="MobiDB-lite"/>
    </source>
</evidence>
<evidence type="ECO:0000313" key="3">
    <source>
        <dbReference type="EMBL" id="KKU91587.1"/>
    </source>
</evidence>
<dbReference type="EMBL" id="LCPF01000001">
    <property type="protein sequence ID" value="KKU91587.1"/>
    <property type="molecule type" value="Genomic_DNA"/>
</dbReference>
<protein>
    <submittedName>
        <fullName evidence="3">Uncharacterized protein</fullName>
    </submittedName>
</protein>
<proteinExistence type="predicted"/>
<name>A0A0G1UBU5_9BACT</name>
<comment type="caution">
    <text evidence="3">The sequence shown here is derived from an EMBL/GenBank/DDBJ whole genome shotgun (WGS) entry which is preliminary data.</text>
</comment>
<sequence length="360" mass="38051">MPDQSFNSQNWPPQTPGGNNMPIGTGEGESPLATPPSPKIDLRTMASDMNSLKETGGGAPKAYVPEMPAAQPAPMPSSSFEPLKISNAETPASFPAAITPAKSKKGLFWGLVALIVVAGLGAAGYFFVYPTFFAGPKTAETTLPPTTEIPPPTQPEVQNPTPIPTPETPAAAPTIQNHVSLFKTAADTTADVTLATTDLTSLAAALPFATADVPILKEVVLRDAQNNILTLSQVINLFFAQDITNDVLNEFNPDLTTFVYTDNAGTWPGLILAPSQNANLTDLQTKLNQELEAGTHLTGLFLSNPGTAGTTWKTGSTNAVSNRYLTFSTVGFALNYGWVGQNLLISSSYNGFKEAINRLQ</sequence>